<dbReference type="OrthoDB" id="8911262at2"/>
<dbReference type="Pfam" id="PF14375">
    <property type="entry name" value="Cys_rich_CWC"/>
    <property type="match status" value="1"/>
</dbReference>
<name>F9S662_9VIBR</name>
<dbReference type="Proteomes" id="UP000004605">
    <property type="component" value="Unassembled WGS sequence"/>
</dbReference>
<protein>
    <recommendedName>
        <fullName evidence="3">DUF1289 domain-containing protein</fullName>
    </recommendedName>
</protein>
<keyword evidence="2" id="KW-1185">Reference proteome</keyword>
<dbReference type="Pfam" id="PF06945">
    <property type="entry name" value="DUF1289"/>
    <property type="match status" value="1"/>
</dbReference>
<comment type="caution">
    <text evidence="1">The sequence shown here is derived from an EMBL/GenBank/DDBJ whole genome shotgun (WGS) entry which is preliminary data.</text>
</comment>
<sequence length="102" mass="11386">MKSPCIAACKNNAGICSGCYRTINEITHWRHYDETDQQAIMARLSGATYTHQCPSCTQPTHCDISAGKTECWCFSIEKRDLTNTPKSSQCLCRQCLSKHPVA</sequence>
<evidence type="ECO:0008006" key="3">
    <source>
        <dbReference type="Google" id="ProtNLM"/>
    </source>
</evidence>
<dbReference type="AlphaFoldDB" id="F9S662"/>
<reference evidence="1 2" key="1">
    <citation type="journal article" date="2012" name="Int. J. Syst. Evol. Microbiol.">
        <title>Vibrio caribbeanicus sp. nov., isolated from the marine sponge Scleritoderma cyanea.</title>
        <authorList>
            <person name="Hoffmann M."/>
            <person name="Monday S.R."/>
            <person name="Allard M.W."/>
            <person name="Strain E.A."/>
            <person name="Whittaker P."/>
            <person name="Naum M."/>
            <person name="McCarthy P.J."/>
            <person name="Lopez J.V."/>
            <person name="Fischer M."/>
            <person name="Brown E.W."/>
        </authorList>
    </citation>
    <scope>NUCLEOTIDE SEQUENCE [LARGE SCALE GENOMIC DNA]</scope>
    <source>
        <strain evidence="1 2">ATCC 700023</strain>
    </source>
</reference>
<evidence type="ECO:0000313" key="1">
    <source>
        <dbReference type="EMBL" id="EGU33900.1"/>
    </source>
</evidence>
<dbReference type="EMBL" id="AFWF01000257">
    <property type="protein sequence ID" value="EGU33900.1"/>
    <property type="molecule type" value="Genomic_DNA"/>
</dbReference>
<accession>F9S662</accession>
<dbReference type="InterPro" id="IPR010710">
    <property type="entry name" value="DUF1289"/>
</dbReference>
<gene>
    <name evidence="1" type="ORF">VII00023_17244</name>
</gene>
<organism evidence="1 2">
    <name type="scientific">Vibrio ichthyoenteri ATCC 700023</name>
    <dbReference type="NCBI Taxonomy" id="870968"/>
    <lineage>
        <taxon>Bacteria</taxon>
        <taxon>Pseudomonadati</taxon>
        <taxon>Pseudomonadota</taxon>
        <taxon>Gammaproteobacteria</taxon>
        <taxon>Vibrionales</taxon>
        <taxon>Vibrionaceae</taxon>
        <taxon>Vibrio</taxon>
    </lineage>
</organism>
<dbReference type="RefSeq" id="WP_006713979.1">
    <property type="nucleotide sequence ID" value="NZ_AFWF01000257.1"/>
</dbReference>
<evidence type="ECO:0000313" key="2">
    <source>
        <dbReference type="Proteomes" id="UP000004605"/>
    </source>
</evidence>
<proteinExistence type="predicted"/>
<dbReference type="InterPro" id="IPR032720">
    <property type="entry name" value="Cys_rich_CWC"/>
</dbReference>